<dbReference type="Gene3D" id="1.10.510.10">
    <property type="entry name" value="Transferase(Phosphotransferase) domain 1"/>
    <property type="match status" value="1"/>
</dbReference>
<evidence type="ECO:0000256" key="4">
    <source>
        <dbReference type="ARBA" id="ARBA00022741"/>
    </source>
</evidence>
<keyword evidence="4" id="KW-0547">Nucleotide-binding</keyword>
<sequence length="436" mass="47989">MFWGEAGSMFDIQAGRVLRSRYRLDGPLDSGGMGMIWQAYDLAFGRVVAVKFANPAAASTIGERNEMLKRFEQEAGVTARFTNSGVPAVYDLGEEHGQFYLVMELIQGHTLKTLLDEMDEGETLELSVTASIALPICDVLAAAHRVGIVHRDLKPSNVMVSERGHTKVLDFGIARVSGAAEDTRLTSLGRNPGTPGYMSPEQYRGEEVTGRSDLYSLGCLLYEMLAGRPVFPQKDEFALRHLHTTVPPDSLGALREGLPDEVLDLVHRLLAKDPAERPATADEVNRILRRYLPVSGDGPPLDYISPDPTRPFRVPFAPEDTPLTGPRVELPAAASPTYRPRADAKDLHHEVRRLLTTEPAKAVDLLTEHLPTLGEQYGLRAREVLDLRFDLAEALLAQADRESASQAYTEIQRDTVGVPGLEVDRMRAEEGLAQCD</sequence>
<evidence type="ECO:0000256" key="5">
    <source>
        <dbReference type="ARBA" id="ARBA00022777"/>
    </source>
</evidence>
<evidence type="ECO:0000256" key="2">
    <source>
        <dbReference type="ARBA" id="ARBA00022527"/>
    </source>
</evidence>
<accession>A0A918PKN6</accession>
<evidence type="ECO:0000256" key="3">
    <source>
        <dbReference type="ARBA" id="ARBA00022679"/>
    </source>
</evidence>
<keyword evidence="5" id="KW-0418">Kinase</keyword>
<evidence type="ECO:0000256" key="1">
    <source>
        <dbReference type="ARBA" id="ARBA00012513"/>
    </source>
</evidence>
<evidence type="ECO:0000256" key="6">
    <source>
        <dbReference type="ARBA" id="ARBA00022840"/>
    </source>
</evidence>
<dbReference type="SMART" id="SM00220">
    <property type="entry name" value="S_TKc"/>
    <property type="match status" value="1"/>
</dbReference>
<reference evidence="8" key="2">
    <citation type="submission" date="2020-09" db="EMBL/GenBank/DDBJ databases">
        <authorList>
            <person name="Sun Q."/>
            <person name="Ohkuma M."/>
        </authorList>
    </citation>
    <scope>NUCLEOTIDE SEQUENCE</scope>
    <source>
        <strain evidence="8">JCM 4988</strain>
    </source>
</reference>
<keyword evidence="2" id="KW-0723">Serine/threonine-protein kinase</keyword>
<dbReference type="InterPro" id="IPR008271">
    <property type="entry name" value="Ser/Thr_kinase_AS"/>
</dbReference>
<dbReference type="InterPro" id="IPR011009">
    <property type="entry name" value="Kinase-like_dom_sf"/>
</dbReference>
<evidence type="ECO:0000259" key="7">
    <source>
        <dbReference type="PROSITE" id="PS50011"/>
    </source>
</evidence>
<feature type="domain" description="Protein kinase" evidence="7">
    <location>
        <begin position="22"/>
        <end position="292"/>
    </location>
</feature>
<dbReference type="SUPFAM" id="SSF56112">
    <property type="entry name" value="Protein kinase-like (PK-like)"/>
    <property type="match status" value="1"/>
</dbReference>
<dbReference type="AlphaFoldDB" id="A0A918PKN6"/>
<keyword evidence="3" id="KW-0808">Transferase</keyword>
<name>A0A918PKN6_9ACTN</name>
<dbReference type="CDD" id="cd14014">
    <property type="entry name" value="STKc_PknB_like"/>
    <property type="match status" value="1"/>
</dbReference>
<dbReference type="Gene3D" id="3.30.200.20">
    <property type="entry name" value="Phosphorylase Kinase, domain 1"/>
    <property type="match status" value="1"/>
</dbReference>
<dbReference type="PROSITE" id="PS00108">
    <property type="entry name" value="PROTEIN_KINASE_ST"/>
    <property type="match status" value="1"/>
</dbReference>
<reference evidence="8" key="1">
    <citation type="journal article" date="2014" name="Int. J. Syst. Evol. Microbiol.">
        <title>Complete genome sequence of Corynebacterium casei LMG S-19264T (=DSM 44701T), isolated from a smear-ripened cheese.</title>
        <authorList>
            <consortium name="US DOE Joint Genome Institute (JGI-PGF)"/>
            <person name="Walter F."/>
            <person name="Albersmeier A."/>
            <person name="Kalinowski J."/>
            <person name="Ruckert C."/>
        </authorList>
    </citation>
    <scope>NUCLEOTIDE SEQUENCE</scope>
    <source>
        <strain evidence="8">JCM 4988</strain>
    </source>
</reference>
<dbReference type="GO" id="GO:0004674">
    <property type="term" value="F:protein serine/threonine kinase activity"/>
    <property type="evidence" value="ECO:0007669"/>
    <property type="project" value="UniProtKB-KW"/>
</dbReference>
<dbReference type="Pfam" id="PF00069">
    <property type="entry name" value="Pkinase"/>
    <property type="match status" value="1"/>
</dbReference>
<dbReference type="EMBL" id="BMWG01000001">
    <property type="protein sequence ID" value="GGZ14292.1"/>
    <property type="molecule type" value="Genomic_DNA"/>
</dbReference>
<comment type="caution">
    <text evidence="8">The sequence shown here is derived from an EMBL/GenBank/DDBJ whole genome shotgun (WGS) entry which is preliminary data.</text>
</comment>
<gene>
    <name evidence="8" type="ORF">GCM10010387_02990</name>
</gene>
<keyword evidence="6" id="KW-0067">ATP-binding</keyword>
<evidence type="ECO:0000313" key="9">
    <source>
        <dbReference type="Proteomes" id="UP000630936"/>
    </source>
</evidence>
<dbReference type="Proteomes" id="UP000630936">
    <property type="component" value="Unassembled WGS sequence"/>
</dbReference>
<dbReference type="InterPro" id="IPR000719">
    <property type="entry name" value="Prot_kinase_dom"/>
</dbReference>
<dbReference type="PANTHER" id="PTHR43289:SF6">
    <property type="entry name" value="SERINE_THREONINE-PROTEIN KINASE NEKL-3"/>
    <property type="match status" value="1"/>
</dbReference>
<dbReference type="EC" id="2.7.11.1" evidence="1"/>
<dbReference type="PANTHER" id="PTHR43289">
    <property type="entry name" value="MITOGEN-ACTIVATED PROTEIN KINASE KINASE KINASE 20-RELATED"/>
    <property type="match status" value="1"/>
</dbReference>
<proteinExistence type="predicted"/>
<keyword evidence="9" id="KW-1185">Reference proteome</keyword>
<dbReference type="GO" id="GO:0005524">
    <property type="term" value="F:ATP binding"/>
    <property type="evidence" value="ECO:0007669"/>
    <property type="project" value="UniProtKB-KW"/>
</dbReference>
<organism evidence="8 9">
    <name type="scientific">Streptomyces inusitatus</name>
    <dbReference type="NCBI Taxonomy" id="68221"/>
    <lineage>
        <taxon>Bacteria</taxon>
        <taxon>Bacillati</taxon>
        <taxon>Actinomycetota</taxon>
        <taxon>Actinomycetes</taxon>
        <taxon>Kitasatosporales</taxon>
        <taxon>Streptomycetaceae</taxon>
        <taxon>Streptomyces</taxon>
    </lineage>
</organism>
<protein>
    <recommendedName>
        <fullName evidence="1">non-specific serine/threonine protein kinase</fullName>
        <ecNumber evidence="1">2.7.11.1</ecNumber>
    </recommendedName>
</protein>
<dbReference type="PROSITE" id="PS50011">
    <property type="entry name" value="PROTEIN_KINASE_DOM"/>
    <property type="match status" value="1"/>
</dbReference>
<evidence type="ECO:0000313" key="8">
    <source>
        <dbReference type="EMBL" id="GGZ14292.1"/>
    </source>
</evidence>